<evidence type="ECO:0000313" key="2">
    <source>
        <dbReference type="Proteomes" id="UP000078492"/>
    </source>
</evidence>
<evidence type="ECO:0000313" key="1">
    <source>
        <dbReference type="EMBL" id="KYN22041.1"/>
    </source>
</evidence>
<reference evidence="1 2" key="1">
    <citation type="submission" date="2015-09" db="EMBL/GenBank/DDBJ databases">
        <title>Trachymyrmex cornetzi WGS genome.</title>
        <authorList>
            <person name="Nygaard S."/>
            <person name="Hu H."/>
            <person name="Boomsma J."/>
            <person name="Zhang G."/>
        </authorList>
    </citation>
    <scope>NUCLEOTIDE SEQUENCE [LARGE SCALE GENOMIC DNA]</scope>
    <source>
        <strain evidence="1">Tcor2-1</strain>
        <tissue evidence="1">Whole body</tissue>
    </source>
</reference>
<dbReference type="STRING" id="471704.A0A151JAK1"/>
<name>A0A151JAK1_9HYME</name>
<proteinExistence type="predicted"/>
<dbReference type="EMBL" id="KQ979274">
    <property type="protein sequence ID" value="KYN22041.1"/>
    <property type="molecule type" value="Genomic_DNA"/>
</dbReference>
<sequence>MRRFRHTASLVNATDNMESDLIKEAVQLNTRKEYVAWEQRCDELIKFIEEESRTKRPRLAVGHRQSVVARIARLESLKDSVRGRFVHVGAGYGLRWREIETTFESRIVTGAVINSNHIEPRRFLEDAGNVVLELVRDAVERHGSVKVNTAFNGDFATKDKRANNSIITKNSEIYRCTDSRYTMPDLTLVLCGERGVRGEGRLLVGEGKRSAGILRW</sequence>
<dbReference type="Proteomes" id="UP000078492">
    <property type="component" value="Unassembled WGS sequence"/>
</dbReference>
<gene>
    <name evidence="1" type="ORF">ALC57_05573</name>
</gene>
<accession>A0A151JAK1</accession>
<dbReference type="AlphaFoldDB" id="A0A151JAK1"/>
<keyword evidence="2" id="KW-1185">Reference proteome</keyword>
<protein>
    <submittedName>
        <fullName evidence="1">Uncharacterized protein</fullName>
    </submittedName>
</protein>
<organism evidence="1 2">
    <name type="scientific">Trachymyrmex cornetzi</name>
    <dbReference type="NCBI Taxonomy" id="471704"/>
    <lineage>
        <taxon>Eukaryota</taxon>
        <taxon>Metazoa</taxon>
        <taxon>Ecdysozoa</taxon>
        <taxon>Arthropoda</taxon>
        <taxon>Hexapoda</taxon>
        <taxon>Insecta</taxon>
        <taxon>Pterygota</taxon>
        <taxon>Neoptera</taxon>
        <taxon>Endopterygota</taxon>
        <taxon>Hymenoptera</taxon>
        <taxon>Apocrita</taxon>
        <taxon>Aculeata</taxon>
        <taxon>Formicoidea</taxon>
        <taxon>Formicidae</taxon>
        <taxon>Myrmicinae</taxon>
        <taxon>Trachymyrmex</taxon>
    </lineage>
</organism>